<dbReference type="STRING" id="856793.MICA_438"/>
<feature type="region of interest" description="Disordered" evidence="6">
    <location>
        <begin position="1"/>
        <end position="23"/>
    </location>
</feature>
<organism evidence="8 9">
    <name type="scientific">Micavibrio aeruginosavorus (strain ARL-13)</name>
    <dbReference type="NCBI Taxonomy" id="856793"/>
    <lineage>
        <taxon>Bacteria</taxon>
        <taxon>Pseudomonadati</taxon>
        <taxon>Bdellovibrionota</taxon>
        <taxon>Bdellovibrionia</taxon>
        <taxon>Bdellovibrionales</taxon>
        <taxon>Pseudobdellovibrionaceae</taxon>
        <taxon>Micavibrio</taxon>
    </lineage>
</organism>
<sequence>MGRKGPIKTMQNSSAPITPDDNAIPNAETVIERFGGIRPMATKMGVPVTTVQGWKKRNVIPGNRRADVVSAAAAHNVNLSGVLDAVSMATPAPQPQAQQQQPVRPVMHEQPTINLGADQDLDKFKRQAVRSAMLGSASLVMVFVLISGMLIAVGKQKLDQTSNRVATLERDVEAVQYTDPDKAAKIAKDLGDRINDLKSEAAGLQSRVADLKDQAEGIVDQIKAADVAGLMNRIYALEQQVQGIAGASPELSDMLARLGDMQTTLEGQAQLQNSLADLKALVEGMQGRMGEMDSTLKEVQEGDSALAQTLQGVSPADLKAAALLLALTQVRESAAREQPFYDDLVLLKNMVGEDDPELAAAIDRLAPLAQQGVLSPEGLSNELRSLTGDIVVSSLKGEDVSVQDKAMARLHDVLKIQKDGQLVTGTDTQARVARAQVMLDNGDVEGALAELEALRGPAAQTAQPLIDQAQMTLMLENLQSTVTEGVMGHIGRARSMGGAIGGAVGDAVGAPTSGSTAPIMMPKQ</sequence>
<evidence type="ECO:0000256" key="5">
    <source>
        <dbReference type="SAM" id="Coils"/>
    </source>
</evidence>
<dbReference type="InterPro" id="IPR059216">
    <property type="entry name" value="LeuA_carph_isopro_dom"/>
</dbReference>
<keyword evidence="4 7" id="KW-0472">Membrane</keyword>
<name>G2KS98_MICAA</name>
<dbReference type="eggNOG" id="COG4223">
    <property type="taxonomic scope" value="Bacteria"/>
</dbReference>
<accession>G2KS98</accession>
<proteinExistence type="predicted"/>
<protein>
    <submittedName>
        <fullName evidence="8">Uncharacterized protein</fullName>
    </submittedName>
</protein>
<evidence type="ECO:0000256" key="4">
    <source>
        <dbReference type="ARBA" id="ARBA00023136"/>
    </source>
</evidence>
<evidence type="ECO:0000313" key="8">
    <source>
        <dbReference type="EMBL" id="AEP08781.1"/>
    </source>
</evidence>
<dbReference type="AlphaFoldDB" id="G2KS98"/>
<reference evidence="8 9" key="1">
    <citation type="journal article" date="2011" name="BMC Genomics">
        <title>Genomic insights into an obligate epibiotic bacterial predator: Micavibrio aeruginosavorus ARL-13.</title>
        <authorList>
            <person name="Wang Z."/>
            <person name="Kadouri D."/>
            <person name="Wu M."/>
        </authorList>
    </citation>
    <scope>NUCLEOTIDE SEQUENCE [LARGE SCALE GENOMIC DNA]</scope>
    <source>
        <strain evidence="8 9">ARL-13</strain>
    </source>
</reference>
<evidence type="ECO:0000256" key="1">
    <source>
        <dbReference type="ARBA" id="ARBA00004370"/>
    </source>
</evidence>
<keyword evidence="3 7" id="KW-1133">Transmembrane helix</keyword>
<dbReference type="Pfam" id="PF09731">
    <property type="entry name" value="Mitofilin"/>
    <property type="match status" value="1"/>
</dbReference>
<dbReference type="InterPro" id="IPR019133">
    <property type="entry name" value="MIC60"/>
</dbReference>
<dbReference type="Proteomes" id="UP000009286">
    <property type="component" value="Chromosome"/>
</dbReference>
<gene>
    <name evidence="8" type="ordered locus">MICA_438</name>
</gene>
<dbReference type="NCBIfam" id="NF046037">
    <property type="entry name" value="carphisopro"/>
    <property type="match status" value="1"/>
</dbReference>
<comment type="subcellular location">
    <subcellularLocation>
        <location evidence="1">Membrane</location>
    </subcellularLocation>
</comment>
<feature type="transmembrane region" description="Helical" evidence="7">
    <location>
        <begin position="132"/>
        <end position="154"/>
    </location>
</feature>
<dbReference type="KEGG" id="mai:MICA_438"/>
<evidence type="ECO:0000256" key="7">
    <source>
        <dbReference type="SAM" id="Phobius"/>
    </source>
</evidence>
<dbReference type="EMBL" id="CP002382">
    <property type="protein sequence ID" value="AEP08781.1"/>
    <property type="molecule type" value="Genomic_DNA"/>
</dbReference>
<evidence type="ECO:0000256" key="2">
    <source>
        <dbReference type="ARBA" id="ARBA00022692"/>
    </source>
</evidence>
<feature type="coiled-coil region" evidence="5">
    <location>
        <begin position="158"/>
        <end position="214"/>
    </location>
</feature>
<dbReference type="GO" id="GO:0016020">
    <property type="term" value="C:membrane"/>
    <property type="evidence" value="ECO:0007669"/>
    <property type="project" value="UniProtKB-SubCell"/>
</dbReference>
<evidence type="ECO:0000256" key="3">
    <source>
        <dbReference type="ARBA" id="ARBA00022989"/>
    </source>
</evidence>
<keyword evidence="9" id="KW-1185">Reference proteome</keyword>
<dbReference type="HOGENOM" id="CLU_432560_0_0_5"/>
<dbReference type="Gene3D" id="1.10.287.1490">
    <property type="match status" value="1"/>
</dbReference>
<evidence type="ECO:0000256" key="6">
    <source>
        <dbReference type="SAM" id="MobiDB-lite"/>
    </source>
</evidence>
<evidence type="ECO:0000313" key="9">
    <source>
        <dbReference type="Proteomes" id="UP000009286"/>
    </source>
</evidence>
<keyword evidence="2 7" id="KW-0812">Transmembrane</keyword>
<keyword evidence="5" id="KW-0175">Coiled coil</keyword>